<gene>
    <name evidence="3" type="ORF">ACFFUR_00550</name>
</gene>
<dbReference type="EMBL" id="JBHMEW010000005">
    <property type="protein sequence ID" value="MFB9210283.1"/>
    <property type="molecule type" value="Genomic_DNA"/>
</dbReference>
<feature type="compositionally biased region" description="Basic and acidic residues" evidence="1">
    <location>
        <begin position="31"/>
        <end position="72"/>
    </location>
</feature>
<dbReference type="Proteomes" id="UP001589654">
    <property type="component" value="Unassembled WGS sequence"/>
</dbReference>
<evidence type="ECO:0000256" key="1">
    <source>
        <dbReference type="SAM" id="MobiDB-lite"/>
    </source>
</evidence>
<evidence type="ECO:0000256" key="2">
    <source>
        <dbReference type="SAM" id="SignalP"/>
    </source>
</evidence>
<proteinExistence type="predicted"/>
<reference evidence="3 4" key="1">
    <citation type="submission" date="2024-09" db="EMBL/GenBank/DDBJ databases">
        <authorList>
            <person name="Sun Q."/>
            <person name="Mori K."/>
        </authorList>
    </citation>
    <scope>NUCLEOTIDE SEQUENCE [LARGE SCALE GENOMIC DNA]</scope>
    <source>
        <strain evidence="3 4">CECT 7682</strain>
    </source>
</reference>
<organism evidence="3 4">
    <name type="scientific">Echinicola jeungdonensis</name>
    <dbReference type="NCBI Taxonomy" id="709343"/>
    <lineage>
        <taxon>Bacteria</taxon>
        <taxon>Pseudomonadati</taxon>
        <taxon>Bacteroidota</taxon>
        <taxon>Cytophagia</taxon>
        <taxon>Cytophagales</taxon>
        <taxon>Cyclobacteriaceae</taxon>
        <taxon>Echinicola</taxon>
    </lineage>
</organism>
<accession>A0ABV5J0D7</accession>
<feature type="region of interest" description="Disordered" evidence="1">
    <location>
        <begin position="28"/>
        <end position="72"/>
    </location>
</feature>
<dbReference type="PROSITE" id="PS51257">
    <property type="entry name" value="PROKAR_LIPOPROTEIN"/>
    <property type="match status" value="1"/>
</dbReference>
<sequence length="72" mass="7993">MNWIKNLKTLALLVFAFGFLFSATLSSCGNKKNEKETTEKPAETNTSESEHPEGNGSHEHSETTEGENEHPE</sequence>
<comment type="caution">
    <text evidence="3">The sequence shown here is derived from an EMBL/GenBank/DDBJ whole genome shotgun (WGS) entry which is preliminary data.</text>
</comment>
<name>A0ABV5J0D7_9BACT</name>
<protein>
    <recommendedName>
        <fullName evidence="5">Lipoprotein</fullName>
    </recommendedName>
</protein>
<keyword evidence="2" id="KW-0732">Signal</keyword>
<evidence type="ECO:0000313" key="3">
    <source>
        <dbReference type="EMBL" id="MFB9210283.1"/>
    </source>
</evidence>
<keyword evidence="4" id="KW-1185">Reference proteome</keyword>
<evidence type="ECO:0008006" key="5">
    <source>
        <dbReference type="Google" id="ProtNLM"/>
    </source>
</evidence>
<feature type="signal peptide" evidence="2">
    <location>
        <begin position="1"/>
        <end position="27"/>
    </location>
</feature>
<dbReference type="RefSeq" id="WP_290249692.1">
    <property type="nucleotide sequence ID" value="NZ_JAUFQT010000002.1"/>
</dbReference>
<feature type="chain" id="PRO_5046830064" description="Lipoprotein" evidence="2">
    <location>
        <begin position="28"/>
        <end position="72"/>
    </location>
</feature>
<evidence type="ECO:0000313" key="4">
    <source>
        <dbReference type="Proteomes" id="UP001589654"/>
    </source>
</evidence>